<feature type="region of interest" description="Disordered" evidence="2">
    <location>
        <begin position="123"/>
        <end position="166"/>
    </location>
</feature>
<dbReference type="CDD" id="cd11607">
    <property type="entry name" value="DENR_C"/>
    <property type="match status" value="1"/>
</dbReference>
<feature type="compositionally biased region" description="Acidic residues" evidence="2">
    <location>
        <begin position="123"/>
        <end position="144"/>
    </location>
</feature>
<name>A0A7S2SHC7_9STRA</name>
<gene>
    <name evidence="4" type="ORF">EANT1437_LOCUS14854</name>
</gene>
<dbReference type="PROSITE" id="PS50296">
    <property type="entry name" value="SUI1"/>
    <property type="match status" value="1"/>
</dbReference>
<feature type="compositionally biased region" description="Polar residues" evidence="2">
    <location>
        <begin position="145"/>
        <end position="157"/>
    </location>
</feature>
<organism evidence="4">
    <name type="scientific">Eucampia antarctica</name>
    <dbReference type="NCBI Taxonomy" id="49252"/>
    <lineage>
        <taxon>Eukaryota</taxon>
        <taxon>Sar</taxon>
        <taxon>Stramenopiles</taxon>
        <taxon>Ochrophyta</taxon>
        <taxon>Bacillariophyta</taxon>
        <taxon>Mediophyceae</taxon>
        <taxon>Biddulphiophycidae</taxon>
        <taxon>Hemiaulales</taxon>
        <taxon>Hemiaulaceae</taxon>
        <taxon>Eucampia</taxon>
    </lineage>
</organism>
<dbReference type="EMBL" id="HBHI01028974">
    <property type="protein sequence ID" value="CAD9699340.1"/>
    <property type="molecule type" value="Transcribed_RNA"/>
</dbReference>
<dbReference type="Gene3D" id="3.30.780.10">
    <property type="entry name" value="SUI1-like domain"/>
    <property type="match status" value="1"/>
</dbReference>
<comment type="similarity">
    <text evidence="1">Belongs to the DENR family.</text>
</comment>
<dbReference type="GO" id="GO:0003743">
    <property type="term" value="F:translation initiation factor activity"/>
    <property type="evidence" value="ECO:0007669"/>
    <property type="project" value="InterPro"/>
</dbReference>
<dbReference type="PANTHER" id="PTHR12789">
    <property type="entry name" value="DENSITY-REGULATED PROTEIN HOMOLOG"/>
    <property type="match status" value="1"/>
</dbReference>
<dbReference type="Pfam" id="PF01253">
    <property type="entry name" value="SUI1"/>
    <property type="match status" value="1"/>
</dbReference>
<sequence length="267" mass="29899">MVLERRTVVHCGACGMPPEYCEYGPDYETHCLPWLKENHPEDYARLKALRKNGGVGDSDDEDVDGKDVSNNKPSRPWTTEERLHAFYTKYQPDKLDGIGKILEKYEGKEENLFKALVKKYGSEPDDPYYPDSDDDSDEADDDELNTTNNMEGLSLSGQKKRRGAAAKRVNKVDTRIVIQKVSRNKRKAVTIVVGMDTVPDIKLKDVAKAFSKKFAGSSSVKDTAAGKKEIIIQGDHMDEVAAMVVKKFKVPADSVFLDIDGDFVPFK</sequence>
<dbReference type="InterPro" id="IPR046447">
    <property type="entry name" value="DENR_C"/>
</dbReference>
<dbReference type="Pfam" id="PF21023">
    <property type="entry name" value="DENR_N"/>
    <property type="match status" value="1"/>
</dbReference>
<feature type="domain" description="SUI1" evidence="3">
    <location>
        <begin position="176"/>
        <end position="248"/>
    </location>
</feature>
<protein>
    <recommendedName>
        <fullName evidence="3">SUI1 domain-containing protein</fullName>
    </recommendedName>
</protein>
<accession>A0A7S2SHC7</accession>
<dbReference type="InterPro" id="IPR036877">
    <property type="entry name" value="SUI1_dom_sf"/>
</dbReference>
<proteinExistence type="inferred from homology"/>
<evidence type="ECO:0000313" key="4">
    <source>
        <dbReference type="EMBL" id="CAD9699340.1"/>
    </source>
</evidence>
<dbReference type="SUPFAM" id="SSF55159">
    <property type="entry name" value="eIF1-like"/>
    <property type="match status" value="1"/>
</dbReference>
<dbReference type="AlphaFoldDB" id="A0A7S2SHC7"/>
<evidence type="ECO:0000259" key="3">
    <source>
        <dbReference type="PROSITE" id="PS50296"/>
    </source>
</evidence>
<dbReference type="PANTHER" id="PTHR12789:SF0">
    <property type="entry name" value="DENSITY-REGULATED PROTEIN"/>
    <property type="match status" value="1"/>
</dbReference>
<dbReference type="GO" id="GO:0002188">
    <property type="term" value="P:translation reinitiation"/>
    <property type="evidence" value="ECO:0007669"/>
    <property type="project" value="TreeGrafter"/>
</dbReference>
<dbReference type="InterPro" id="IPR050318">
    <property type="entry name" value="DENR/SUI1_TIF"/>
</dbReference>
<dbReference type="GO" id="GO:0003729">
    <property type="term" value="F:mRNA binding"/>
    <property type="evidence" value="ECO:0007669"/>
    <property type="project" value="TreeGrafter"/>
</dbReference>
<feature type="region of interest" description="Disordered" evidence="2">
    <location>
        <begin position="51"/>
        <end position="80"/>
    </location>
</feature>
<evidence type="ECO:0000256" key="2">
    <source>
        <dbReference type="SAM" id="MobiDB-lite"/>
    </source>
</evidence>
<dbReference type="InterPro" id="IPR001950">
    <property type="entry name" value="SUI1"/>
</dbReference>
<dbReference type="GO" id="GO:0001731">
    <property type="term" value="P:formation of translation preinitiation complex"/>
    <property type="evidence" value="ECO:0007669"/>
    <property type="project" value="TreeGrafter"/>
</dbReference>
<reference evidence="4" key="1">
    <citation type="submission" date="2021-01" db="EMBL/GenBank/DDBJ databases">
        <authorList>
            <person name="Corre E."/>
            <person name="Pelletier E."/>
            <person name="Niang G."/>
            <person name="Scheremetjew M."/>
            <person name="Finn R."/>
            <person name="Kale V."/>
            <person name="Holt S."/>
            <person name="Cochrane G."/>
            <person name="Meng A."/>
            <person name="Brown T."/>
            <person name="Cohen L."/>
        </authorList>
    </citation>
    <scope>NUCLEOTIDE SEQUENCE</scope>
    <source>
        <strain evidence="4">CCMP1452</strain>
    </source>
</reference>
<evidence type="ECO:0000256" key="1">
    <source>
        <dbReference type="ARBA" id="ARBA00007514"/>
    </source>
</evidence>
<dbReference type="InterPro" id="IPR048517">
    <property type="entry name" value="DENR_N"/>
</dbReference>